<name>A0AAD9JBJ8_9ANNE</name>
<evidence type="ECO:0000313" key="2">
    <source>
        <dbReference type="Proteomes" id="UP001208570"/>
    </source>
</evidence>
<dbReference type="Proteomes" id="UP001208570">
    <property type="component" value="Unassembled WGS sequence"/>
</dbReference>
<evidence type="ECO:0000313" key="1">
    <source>
        <dbReference type="EMBL" id="KAK2149792.1"/>
    </source>
</evidence>
<dbReference type="AlphaFoldDB" id="A0AAD9JBJ8"/>
<keyword evidence="2" id="KW-1185">Reference proteome</keyword>
<protein>
    <submittedName>
        <fullName evidence="1">Uncharacterized protein</fullName>
    </submittedName>
</protein>
<reference evidence="1" key="1">
    <citation type="journal article" date="2023" name="Mol. Biol. Evol.">
        <title>Third-Generation Sequencing Reveals the Adaptive Role of the Epigenome in Three Deep-Sea Polychaetes.</title>
        <authorList>
            <person name="Perez M."/>
            <person name="Aroh O."/>
            <person name="Sun Y."/>
            <person name="Lan Y."/>
            <person name="Juniper S.K."/>
            <person name="Young C.R."/>
            <person name="Angers B."/>
            <person name="Qian P.Y."/>
        </authorList>
    </citation>
    <scope>NUCLEOTIDE SEQUENCE</scope>
    <source>
        <strain evidence="1">P08H-3</strain>
    </source>
</reference>
<comment type="caution">
    <text evidence="1">The sequence shown here is derived from an EMBL/GenBank/DDBJ whole genome shotgun (WGS) entry which is preliminary data.</text>
</comment>
<sequence length="75" mass="8223">MDFQGSFACFLKIILSVGLLKKLLWTKRSKCVPRHQLATLKGYSLKTLFGALGNNTRTENGRPSNGNLAINIGLS</sequence>
<proteinExistence type="predicted"/>
<organism evidence="1 2">
    <name type="scientific">Paralvinella palmiformis</name>
    <dbReference type="NCBI Taxonomy" id="53620"/>
    <lineage>
        <taxon>Eukaryota</taxon>
        <taxon>Metazoa</taxon>
        <taxon>Spiralia</taxon>
        <taxon>Lophotrochozoa</taxon>
        <taxon>Annelida</taxon>
        <taxon>Polychaeta</taxon>
        <taxon>Sedentaria</taxon>
        <taxon>Canalipalpata</taxon>
        <taxon>Terebellida</taxon>
        <taxon>Terebelliformia</taxon>
        <taxon>Alvinellidae</taxon>
        <taxon>Paralvinella</taxon>
    </lineage>
</organism>
<gene>
    <name evidence="1" type="ORF">LSH36_436g02009</name>
</gene>
<dbReference type="EMBL" id="JAODUP010000436">
    <property type="protein sequence ID" value="KAK2149792.1"/>
    <property type="molecule type" value="Genomic_DNA"/>
</dbReference>
<accession>A0AAD9JBJ8</accession>